<organism evidence="2 3">
    <name type="scientific">Xylanibacillus composti</name>
    <dbReference type="NCBI Taxonomy" id="1572762"/>
    <lineage>
        <taxon>Bacteria</taxon>
        <taxon>Bacillati</taxon>
        <taxon>Bacillota</taxon>
        <taxon>Bacilli</taxon>
        <taxon>Bacillales</taxon>
        <taxon>Paenibacillaceae</taxon>
        <taxon>Xylanibacillus</taxon>
    </lineage>
</organism>
<sequence>MHDRFYRWLNAGTYALLLCTLGYAGALPLGGTNLAEVYTLYPVILTPAPYSFVILSLIYIGLTGFTLLSFVPAWQRKAEIRKVGPWFAWSCVFHALWLLLLYSGQFTAAVFMLGALLLTTAVVYMRTRSSLYLYSRAGGGQPGRNSWSRDSLVRLWVQLPFSLYAAWNSFIFIWSASMTVRASGWHGGGLPPSLWAICGLLLLFALAVLAGKTNRDIPFMLTIVWMLTAIAINQPDEPTVRLVAWLLAIVLSANAVLHVRSKALART</sequence>
<dbReference type="Proteomes" id="UP000677918">
    <property type="component" value="Unassembled WGS sequence"/>
</dbReference>
<accession>A0A8J4H5W7</accession>
<keyword evidence="1" id="KW-0472">Membrane</keyword>
<reference evidence="2" key="1">
    <citation type="submission" date="2021-04" db="EMBL/GenBank/DDBJ databases">
        <title>Draft genome sequence of Xylanibacillus composti strain K13.</title>
        <authorList>
            <person name="Uke A."/>
            <person name="Chhe C."/>
            <person name="Baramee S."/>
            <person name="Kosugi A."/>
        </authorList>
    </citation>
    <scope>NUCLEOTIDE SEQUENCE</scope>
    <source>
        <strain evidence="2">K13</strain>
    </source>
</reference>
<feature type="transmembrane region" description="Helical" evidence="1">
    <location>
        <begin position="106"/>
        <end position="125"/>
    </location>
</feature>
<dbReference type="EMBL" id="BOVK01000087">
    <property type="protein sequence ID" value="GIQ71414.1"/>
    <property type="molecule type" value="Genomic_DNA"/>
</dbReference>
<protein>
    <submittedName>
        <fullName evidence="2">Tryptophan-rich sensory protein</fullName>
    </submittedName>
</protein>
<gene>
    <name evidence="2" type="ORF">XYCOK13_42380</name>
</gene>
<evidence type="ECO:0000313" key="2">
    <source>
        <dbReference type="EMBL" id="GIQ71414.1"/>
    </source>
</evidence>
<feature type="transmembrane region" description="Helical" evidence="1">
    <location>
        <begin position="155"/>
        <end position="174"/>
    </location>
</feature>
<evidence type="ECO:0000256" key="1">
    <source>
        <dbReference type="SAM" id="Phobius"/>
    </source>
</evidence>
<feature type="transmembrane region" description="Helical" evidence="1">
    <location>
        <begin position="217"/>
        <end position="234"/>
    </location>
</feature>
<dbReference type="RefSeq" id="WP_213414207.1">
    <property type="nucleotide sequence ID" value="NZ_BOVK01000087.1"/>
</dbReference>
<dbReference type="AlphaFoldDB" id="A0A8J4H5W7"/>
<dbReference type="PANTHER" id="PTHR33802">
    <property type="entry name" value="SI:CH211-161H7.5-RELATED"/>
    <property type="match status" value="1"/>
</dbReference>
<feature type="transmembrane region" description="Helical" evidence="1">
    <location>
        <begin position="240"/>
        <end position="259"/>
    </location>
</feature>
<feature type="transmembrane region" description="Helical" evidence="1">
    <location>
        <begin position="194"/>
        <end position="210"/>
    </location>
</feature>
<evidence type="ECO:0000313" key="3">
    <source>
        <dbReference type="Proteomes" id="UP000677918"/>
    </source>
</evidence>
<keyword evidence="1" id="KW-0812">Transmembrane</keyword>
<keyword evidence="3" id="KW-1185">Reference proteome</keyword>
<keyword evidence="1" id="KW-1133">Transmembrane helix</keyword>
<comment type="caution">
    <text evidence="2">The sequence shown here is derived from an EMBL/GenBank/DDBJ whole genome shotgun (WGS) entry which is preliminary data.</text>
</comment>
<feature type="transmembrane region" description="Helical" evidence="1">
    <location>
        <begin position="50"/>
        <end position="71"/>
    </location>
</feature>
<name>A0A8J4H5W7_9BACL</name>
<feature type="transmembrane region" description="Helical" evidence="1">
    <location>
        <begin position="83"/>
        <end position="100"/>
    </location>
</feature>
<dbReference type="PANTHER" id="PTHR33802:SF1">
    <property type="entry name" value="XK-RELATED PROTEIN"/>
    <property type="match status" value="1"/>
</dbReference>
<proteinExistence type="predicted"/>